<reference evidence="13" key="1">
    <citation type="journal article" date="2019" name="Nat. Commun.">
        <title>The genome of broomcorn millet.</title>
        <authorList>
            <person name="Zou C."/>
            <person name="Miki D."/>
            <person name="Li D."/>
            <person name="Tang Q."/>
            <person name="Xiao L."/>
            <person name="Rajput S."/>
            <person name="Deng P."/>
            <person name="Jia W."/>
            <person name="Huang R."/>
            <person name="Zhang M."/>
            <person name="Sun Y."/>
            <person name="Hu J."/>
            <person name="Fu X."/>
            <person name="Schnable P.S."/>
            <person name="Li F."/>
            <person name="Zhang H."/>
            <person name="Feng B."/>
            <person name="Zhu X."/>
            <person name="Liu R."/>
            <person name="Schnable J.C."/>
            <person name="Zhu J.-K."/>
            <person name="Zhang H."/>
        </authorList>
    </citation>
    <scope>NUCLEOTIDE SEQUENCE [LARGE SCALE GENOMIC DNA]</scope>
</reference>
<proteinExistence type="predicted"/>
<keyword evidence="8" id="KW-0675">Receptor</keyword>
<dbReference type="EMBL" id="PQIB02000001">
    <property type="protein sequence ID" value="RLN43152.1"/>
    <property type="molecule type" value="Genomic_DNA"/>
</dbReference>
<dbReference type="SMART" id="SM00369">
    <property type="entry name" value="LRR_TYP"/>
    <property type="match status" value="3"/>
</dbReference>
<evidence type="ECO:0000256" key="7">
    <source>
        <dbReference type="ARBA" id="ARBA00023136"/>
    </source>
</evidence>
<keyword evidence="5" id="KW-0677">Repeat</keyword>
<evidence type="ECO:0000256" key="6">
    <source>
        <dbReference type="ARBA" id="ARBA00022989"/>
    </source>
</evidence>
<evidence type="ECO:0000256" key="8">
    <source>
        <dbReference type="ARBA" id="ARBA00023170"/>
    </source>
</evidence>
<feature type="domain" description="Leucine-rich repeat-containing N-terminal plant-type" evidence="11">
    <location>
        <begin position="50"/>
        <end position="71"/>
    </location>
</feature>
<dbReference type="FunFam" id="3.80.10.10:FF:000129">
    <property type="entry name" value="Leucine-rich repeat receptor-like kinase"/>
    <property type="match status" value="1"/>
</dbReference>
<feature type="chain" id="PRO_5018081295" description="Leucine-rich repeat-containing N-terminal plant-type domain-containing protein" evidence="10">
    <location>
        <begin position="24"/>
        <end position="502"/>
    </location>
</feature>
<gene>
    <name evidence="12" type="ORF">C2845_PM01G31680</name>
</gene>
<keyword evidence="7" id="KW-0472">Membrane</keyword>
<keyword evidence="13" id="KW-1185">Reference proteome</keyword>
<dbReference type="SUPFAM" id="SSF52058">
    <property type="entry name" value="L domain-like"/>
    <property type="match status" value="1"/>
</dbReference>
<feature type="domain" description="Leucine-rich repeat-containing N-terminal plant-type" evidence="11">
    <location>
        <begin position="340"/>
        <end position="376"/>
    </location>
</feature>
<dbReference type="PRINTS" id="PR00019">
    <property type="entry name" value="LEURICHRPT"/>
</dbReference>
<sequence length="502" mass="53093">MAAVVVPNLLVVACFFLVAGVHGLSDFHILTDRADAAYMHRLAAAAGANAALQWVANSDPCNDTWRGVNCNGDGRVVGIDVHGCGLGGWIFGSDDANASSLARFRELDLGDNNLGGPLPVLALPRLQRLNLRGNAFKTIPELFFLHMKKLEHFSVGNNTWLEPWSLPADLRLLAELQTFEANNAHVNGTLAGFLGISTAFRYLSNISLANNHLVGPVPASFASETIASLDLSNNNLSGPISFVDNLSGLSVLRLDRNNFTGPLPALDGLLLQVFSVAHNRLTGLVPPPLLHMSADMEMVSLAGNLLQGPVPQFATTVQNDVAEAAATGSFCRLGPGPCDVDVTSLLAIAAALHFPEVLSRSWKRNDACLGWLGVHCGGEDDMDNGGRRRVRGINLSRLGLNGTMDPAFASLVSLRFISLSGNNISGGLPPAIATQLPSLRVLDVSDNALAGKLPKFRRDVEVCAEGNPALNISSFSPPGISGHQRSGLVVAAVAVLVLLCFF</sequence>
<keyword evidence="3" id="KW-0812">Transmembrane</keyword>
<evidence type="ECO:0000256" key="5">
    <source>
        <dbReference type="ARBA" id="ARBA00022737"/>
    </source>
</evidence>
<name>A0A3L6TSJ8_PANMI</name>
<dbReference type="InterPro" id="IPR003591">
    <property type="entry name" value="Leu-rich_rpt_typical-subtyp"/>
</dbReference>
<protein>
    <recommendedName>
        <fullName evidence="11">Leucine-rich repeat-containing N-terminal plant-type domain-containing protein</fullName>
    </recommendedName>
</protein>
<dbReference type="Pfam" id="PF08263">
    <property type="entry name" value="LRRNT_2"/>
    <property type="match status" value="2"/>
</dbReference>
<accession>A0A3L6TSJ8</accession>
<dbReference type="GO" id="GO:0016020">
    <property type="term" value="C:membrane"/>
    <property type="evidence" value="ECO:0007669"/>
    <property type="project" value="UniProtKB-SubCell"/>
</dbReference>
<dbReference type="InterPro" id="IPR001611">
    <property type="entry name" value="Leu-rich_rpt"/>
</dbReference>
<dbReference type="PANTHER" id="PTHR47986:SF32">
    <property type="entry name" value="LEUCINE-RICH REPEAT-CONTAINING N-TERMINAL PLANT-TYPE DOMAIN-CONTAINING PROTEIN"/>
    <property type="match status" value="1"/>
</dbReference>
<dbReference type="InterPro" id="IPR013210">
    <property type="entry name" value="LRR_N_plant-typ"/>
</dbReference>
<dbReference type="OrthoDB" id="682222at2759"/>
<keyword evidence="2" id="KW-0433">Leucine-rich repeat</keyword>
<dbReference type="PANTHER" id="PTHR47986">
    <property type="entry name" value="OSJNBA0070M12.3 PROTEIN"/>
    <property type="match status" value="1"/>
</dbReference>
<feature type="signal peptide" evidence="10">
    <location>
        <begin position="1"/>
        <end position="23"/>
    </location>
</feature>
<evidence type="ECO:0000256" key="4">
    <source>
        <dbReference type="ARBA" id="ARBA00022729"/>
    </source>
</evidence>
<keyword evidence="6" id="KW-1133">Transmembrane helix</keyword>
<dbReference type="PROSITE" id="PS51450">
    <property type="entry name" value="LRR"/>
    <property type="match status" value="1"/>
</dbReference>
<dbReference type="Pfam" id="PF00560">
    <property type="entry name" value="LRR_1"/>
    <property type="match status" value="2"/>
</dbReference>
<evidence type="ECO:0000256" key="10">
    <source>
        <dbReference type="SAM" id="SignalP"/>
    </source>
</evidence>
<dbReference type="Proteomes" id="UP000275267">
    <property type="component" value="Unassembled WGS sequence"/>
</dbReference>
<evidence type="ECO:0000256" key="1">
    <source>
        <dbReference type="ARBA" id="ARBA00004167"/>
    </source>
</evidence>
<dbReference type="InterPro" id="IPR052422">
    <property type="entry name" value="Auxin_Ser/Thr_Kinase"/>
</dbReference>
<comment type="caution">
    <text evidence="12">The sequence shown here is derived from an EMBL/GenBank/DDBJ whole genome shotgun (WGS) entry which is preliminary data.</text>
</comment>
<evidence type="ECO:0000313" key="13">
    <source>
        <dbReference type="Proteomes" id="UP000275267"/>
    </source>
</evidence>
<keyword evidence="4 10" id="KW-0732">Signal</keyword>
<dbReference type="Gene3D" id="3.80.10.10">
    <property type="entry name" value="Ribonuclease Inhibitor"/>
    <property type="match status" value="2"/>
</dbReference>
<organism evidence="12 13">
    <name type="scientific">Panicum miliaceum</name>
    <name type="common">Proso millet</name>
    <name type="synonym">Broomcorn millet</name>
    <dbReference type="NCBI Taxonomy" id="4540"/>
    <lineage>
        <taxon>Eukaryota</taxon>
        <taxon>Viridiplantae</taxon>
        <taxon>Streptophyta</taxon>
        <taxon>Embryophyta</taxon>
        <taxon>Tracheophyta</taxon>
        <taxon>Spermatophyta</taxon>
        <taxon>Magnoliopsida</taxon>
        <taxon>Liliopsida</taxon>
        <taxon>Poales</taxon>
        <taxon>Poaceae</taxon>
        <taxon>PACMAD clade</taxon>
        <taxon>Panicoideae</taxon>
        <taxon>Panicodae</taxon>
        <taxon>Paniceae</taxon>
        <taxon>Panicinae</taxon>
        <taxon>Panicum</taxon>
        <taxon>Panicum sect. Panicum</taxon>
    </lineage>
</organism>
<evidence type="ECO:0000313" key="12">
    <source>
        <dbReference type="EMBL" id="RLN43152.1"/>
    </source>
</evidence>
<dbReference type="STRING" id="4540.A0A3L6TSJ8"/>
<dbReference type="InterPro" id="IPR032675">
    <property type="entry name" value="LRR_dom_sf"/>
</dbReference>
<evidence type="ECO:0000259" key="11">
    <source>
        <dbReference type="Pfam" id="PF08263"/>
    </source>
</evidence>
<dbReference type="AlphaFoldDB" id="A0A3L6TSJ8"/>
<comment type="subcellular location">
    <subcellularLocation>
        <location evidence="1">Membrane</location>
        <topology evidence="1">Single-pass membrane protein</topology>
    </subcellularLocation>
</comment>
<evidence type="ECO:0000256" key="9">
    <source>
        <dbReference type="ARBA" id="ARBA00023180"/>
    </source>
</evidence>
<evidence type="ECO:0000256" key="3">
    <source>
        <dbReference type="ARBA" id="ARBA00022692"/>
    </source>
</evidence>
<evidence type="ECO:0000256" key="2">
    <source>
        <dbReference type="ARBA" id="ARBA00022614"/>
    </source>
</evidence>
<keyword evidence="9" id="KW-0325">Glycoprotein</keyword>